<organism evidence="2 5">
    <name type="scientific">Mycobacterium alsense</name>
    <dbReference type="NCBI Taxonomy" id="324058"/>
    <lineage>
        <taxon>Bacteria</taxon>
        <taxon>Bacillati</taxon>
        <taxon>Actinomycetota</taxon>
        <taxon>Actinomycetes</taxon>
        <taxon>Mycobacteriales</taxon>
        <taxon>Mycobacteriaceae</taxon>
        <taxon>Mycobacterium</taxon>
    </lineage>
</organism>
<dbReference type="SUPFAM" id="SSF50494">
    <property type="entry name" value="Trypsin-like serine proteases"/>
    <property type="match status" value="1"/>
</dbReference>
<keyword evidence="4" id="KW-1185">Reference proteome</keyword>
<sequence>MLLAVALAVAPPAAAAHVDLAVGMPIEIGRHSCSLGFFGFNARQDRLAVTAGHCSDSVPNEPVYADNGVQIGVVVAWKQDLTNDAGKLVGARGYTIFSLYRRFSLEPFFSGVSTSVSRGDYVTKFGQRTAKTNGVIKGVRFDPKRPELALLSSNMVQLPGDSGCPWYTSADALVGMGSSGDQEEEGGDAGSQAQPIEAVLDMIRTGAGVWGEDFKVWTQ</sequence>
<evidence type="ECO:0000313" key="5">
    <source>
        <dbReference type="Proteomes" id="UP001141650"/>
    </source>
</evidence>
<dbReference type="InterPro" id="IPR009003">
    <property type="entry name" value="Peptidase_S1_PA"/>
</dbReference>
<feature type="signal peptide" evidence="1">
    <location>
        <begin position="1"/>
        <end position="15"/>
    </location>
</feature>
<protein>
    <recommendedName>
        <fullName evidence="6">Peptidase S1 domain-containing protein</fullName>
    </recommendedName>
</protein>
<dbReference type="Gene3D" id="2.40.10.10">
    <property type="entry name" value="Trypsin-like serine proteases"/>
    <property type="match status" value="2"/>
</dbReference>
<evidence type="ECO:0008006" key="6">
    <source>
        <dbReference type="Google" id="ProtNLM"/>
    </source>
</evidence>
<evidence type="ECO:0000313" key="2">
    <source>
        <dbReference type="EMBL" id="MCV7381691.1"/>
    </source>
</evidence>
<dbReference type="AlphaFoldDB" id="A0AA41XTE2"/>
<dbReference type="Proteomes" id="UP000192319">
    <property type="component" value="Unassembled WGS sequence"/>
</dbReference>
<accession>A0AA41XTE2</accession>
<evidence type="ECO:0000313" key="4">
    <source>
        <dbReference type="Proteomes" id="UP000192319"/>
    </source>
</evidence>
<reference evidence="2" key="3">
    <citation type="journal article" date="2022" name="BMC Genomics">
        <title>Comparative genome analysis of mycobacteria focusing on tRNA and non-coding RNA.</title>
        <authorList>
            <person name="Behra P.R.K."/>
            <person name="Pettersson B.M.F."/>
            <person name="Ramesh M."/>
            <person name="Das S."/>
            <person name="Dasgupta S."/>
            <person name="Kirsebom L.A."/>
        </authorList>
    </citation>
    <scope>NUCLEOTIDE SEQUENCE</scope>
    <source>
        <strain evidence="2">CCUG 55640</strain>
    </source>
</reference>
<reference evidence="2" key="2">
    <citation type="submission" date="2020-07" db="EMBL/GenBank/DDBJ databases">
        <authorList>
            <person name="Pettersson B.M.F."/>
            <person name="Behra P.R.K."/>
            <person name="Ramesh M."/>
            <person name="Das S."/>
            <person name="Dasgupta S."/>
            <person name="Kirsebom L.A."/>
        </authorList>
    </citation>
    <scope>NUCLEOTIDE SEQUENCE</scope>
    <source>
        <strain evidence="2">CCUG 55640</strain>
    </source>
</reference>
<dbReference type="EMBL" id="MVHD01000105">
    <property type="protein sequence ID" value="OQZ87737.1"/>
    <property type="molecule type" value="Genomic_DNA"/>
</dbReference>
<evidence type="ECO:0000256" key="1">
    <source>
        <dbReference type="SAM" id="SignalP"/>
    </source>
</evidence>
<comment type="caution">
    <text evidence="2">The sequence shown here is derived from an EMBL/GenBank/DDBJ whole genome shotgun (WGS) entry which is preliminary data.</text>
</comment>
<dbReference type="Proteomes" id="UP001141650">
    <property type="component" value="Unassembled WGS sequence"/>
</dbReference>
<dbReference type="EMBL" id="JACKVH010000023">
    <property type="protein sequence ID" value="MCV7381691.1"/>
    <property type="molecule type" value="Genomic_DNA"/>
</dbReference>
<gene>
    <name evidence="3" type="ORF">BST11_26530</name>
    <name evidence="2" type="ORF">H7K38_24040</name>
</gene>
<evidence type="ECO:0000313" key="3">
    <source>
        <dbReference type="EMBL" id="OQZ87737.1"/>
    </source>
</evidence>
<proteinExistence type="predicted"/>
<name>A0AA41XTE2_9MYCO</name>
<feature type="chain" id="PRO_5041458480" description="Peptidase S1 domain-containing protein" evidence="1">
    <location>
        <begin position="16"/>
        <end position="219"/>
    </location>
</feature>
<dbReference type="InterPro" id="IPR043504">
    <property type="entry name" value="Peptidase_S1_PA_chymotrypsin"/>
</dbReference>
<keyword evidence="1" id="KW-0732">Signal</keyword>
<reference evidence="3 4" key="1">
    <citation type="submission" date="2017-02" db="EMBL/GenBank/DDBJ databases">
        <title>The new phylogeny of genus Mycobacterium.</title>
        <authorList>
            <person name="Tortoli E."/>
            <person name="Trovato A."/>
            <person name="Cirillo D.M."/>
        </authorList>
    </citation>
    <scope>NUCLEOTIDE SEQUENCE [LARGE SCALE GENOMIC DNA]</scope>
    <source>
        <strain evidence="3 4">DSM 45230</strain>
    </source>
</reference>